<comment type="caution">
    <text evidence="1">The sequence shown here is derived from an EMBL/GenBank/DDBJ whole genome shotgun (WGS) entry which is preliminary data.</text>
</comment>
<dbReference type="InterPro" id="IPR012337">
    <property type="entry name" value="RNaseH-like_sf"/>
</dbReference>
<gene>
    <name evidence="1" type="primary">AVEN_248391_1</name>
    <name evidence="1" type="ORF">TNCV_3507281</name>
</gene>
<dbReference type="EMBL" id="BMAU01021233">
    <property type="protein sequence ID" value="GFY02848.1"/>
    <property type="molecule type" value="Genomic_DNA"/>
</dbReference>
<protein>
    <submittedName>
        <fullName evidence="1">RNase H domain-containing protein</fullName>
    </submittedName>
</protein>
<sequence>MPNVNKMSDYPELLKQLALEVIDGIPLDASKIYTDGSKGDTNTTGSGVLIELPGRVIKFQGRNADHASVFRTELIAIMCGLSFINNLRDLAVSEIWILTDSLSSIQHLSNWPYISDSTSRSIPHLFQQLSDWQPFHLQ</sequence>
<name>A0A8X6S128_TRICX</name>
<dbReference type="InterPro" id="IPR036397">
    <property type="entry name" value="RNaseH_sf"/>
</dbReference>
<dbReference type="AlphaFoldDB" id="A0A8X6S128"/>
<reference evidence="1" key="1">
    <citation type="submission" date="2020-08" db="EMBL/GenBank/DDBJ databases">
        <title>Multicomponent nature underlies the extraordinary mechanical properties of spider dragline silk.</title>
        <authorList>
            <person name="Kono N."/>
            <person name="Nakamura H."/>
            <person name="Mori M."/>
            <person name="Yoshida Y."/>
            <person name="Ohtoshi R."/>
            <person name="Malay A.D."/>
            <person name="Moran D.A.P."/>
            <person name="Tomita M."/>
            <person name="Numata K."/>
            <person name="Arakawa K."/>
        </authorList>
    </citation>
    <scope>NUCLEOTIDE SEQUENCE</scope>
</reference>
<evidence type="ECO:0000313" key="2">
    <source>
        <dbReference type="Proteomes" id="UP000887159"/>
    </source>
</evidence>
<dbReference type="Gene3D" id="3.30.420.10">
    <property type="entry name" value="Ribonuclease H-like superfamily/Ribonuclease H"/>
    <property type="match status" value="1"/>
</dbReference>
<dbReference type="GO" id="GO:0003676">
    <property type="term" value="F:nucleic acid binding"/>
    <property type="evidence" value="ECO:0007669"/>
    <property type="project" value="InterPro"/>
</dbReference>
<organism evidence="1 2">
    <name type="scientific">Trichonephila clavipes</name>
    <name type="common">Golden silk orbweaver</name>
    <name type="synonym">Nephila clavipes</name>
    <dbReference type="NCBI Taxonomy" id="2585209"/>
    <lineage>
        <taxon>Eukaryota</taxon>
        <taxon>Metazoa</taxon>
        <taxon>Ecdysozoa</taxon>
        <taxon>Arthropoda</taxon>
        <taxon>Chelicerata</taxon>
        <taxon>Arachnida</taxon>
        <taxon>Araneae</taxon>
        <taxon>Araneomorphae</taxon>
        <taxon>Entelegynae</taxon>
        <taxon>Araneoidea</taxon>
        <taxon>Nephilidae</taxon>
        <taxon>Trichonephila</taxon>
    </lineage>
</organism>
<keyword evidence="2" id="KW-1185">Reference proteome</keyword>
<proteinExistence type="predicted"/>
<dbReference type="CDD" id="cd09276">
    <property type="entry name" value="Rnase_HI_RT_non_LTR"/>
    <property type="match status" value="1"/>
</dbReference>
<evidence type="ECO:0000313" key="1">
    <source>
        <dbReference type="EMBL" id="GFY02848.1"/>
    </source>
</evidence>
<accession>A0A8X6S128</accession>
<dbReference type="Proteomes" id="UP000887159">
    <property type="component" value="Unassembled WGS sequence"/>
</dbReference>
<dbReference type="SUPFAM" id="SSF53098">
    <property type="entry name" value="Ribonuclease H-like"/>
    <property type="match status" value="1"/>
</dbReference>